<evidence type="ECO:0000313" key="2">
    <source>
        <dbReference type="EMBL" id="CAG8616546.1"/>
    </source>
</evidence>
<sequence length="553" mass="63102">VVPSDEVDESMTIESLGEKECIVKYFEDDAYGTAPHRDMRIFDPNKEPFITYGKEYGAQFINHPAVIRALECLRNGEPPAEFKWDYWMRPAGSRRTSQSNSPNIPLHRISLYPKNVDPIQEMDNDTNDTEKQFRLYAYHINNKDNSENTSHDNTHHNPTTESTFDHDDNEESKLQLHQPEKDTDNNENLTKIEPTDQEPQIPTPSVPKKPKAQDQGCQTDAIILPQFFTSHQPHQQTDTTKRTYFKDLRGRRMLTRSQTRGVPGAVSTSRYVTVAQITRDNIIGHTNPARANITNHSSDSLQGTTNMDISKDGTGEDLTTPPVRKERRGRKPWKKKALAEASGNINTTEQSGIHQNEVSSTSTAPIQSEVVYVVPKKRGPGRPRKKPIPEPVIVEQRIPVSETNEHEEVSASSDTGTTIMRRSPKRRRETSVSSKSDNNDDIPGCRRRTIKKKQAVKVPWYRRRRLLPIEALPADDQRTLAMFDFIKSDVSAEELEGLYQKAYKYMKDLKIEYRSLKAQERKLTKQINARIRENSISMRRVSPGPVSPLTHSP</sequence>
<dbReference type="Proteomes" id="UP000789572">
    <property type="component" value="Unassembled WGS sequence"/>
</dbReference>
<proteinExistence type="predicted"/>
<reference evidence="2" key="1">
    <citation type="submission" date="2021-06" db="EMBL/GenBank/DDBJ databases">
        <authorList>
            <person name="Kallberg Y."/>
            <person name="Tangrot J."/>
            <person name="Rosling A."/>
        </authorList>
    </citation>
    <scope>NUCLEOTIDE SEQUENCE</scope>
    <source>
        <strain evidence="2">IA702</strain>
    </source>
</reference>
<evidence type="ECO:0000256" key="1">
    <source>
        <dbReference type="SAM" id="MobiDB-lite"/>
    </source>
</evidence>
<gene>
    <name evidence="2" type="ORF">POCULU_LOCUS8213</name>
</gene>
<dbReference type="OrthoDB" id="641149at2759"/>
<feature type="non-terminal residue" evidence="2">
    <location>
        <position position="1"/>
    </location>
</feature>
<feature type="compositionally biased region" description="Basic and acidic residues" evidence="1">
    <location>
        <begin position="143"/>
        <end position="155"/>
    </location>
</feature>
<organism evidence="2 3">
    <name type="scientific">Paraglomus occultum</name>
    <dbReference type="NCBI Taxonomy" id="144539"/>
    <lineage>
        <taxon>Eukaryota</taxon>
        <taxon>Fungi</taxon>
        <taxon>Fungi incertae sedis</taxon>
        <taxon>Mucoromycota</taxon>
        <taxon>Glomeromycotina</taxon>
        <taxon>Glomeromycetes</taxon>
        <taxon>Paraglomerales</taxon>
        <taxon>Paraglomeraceae</taxon>
        <taxon>Paraglomus</taxon>
    </lineage>
</organism>
<accession>A0A9N9CUW3</accession>
<feature type="compositionally biased region" description="Polar residues" evidence="1">
    <location>
        <begin position="410"/>
        <end position="420"/>
    </location>
</feature>
<feature type="region of interest" description="Disordered" evidence="1">
    <location>
        <begin position="534"/>
        <end position="553"/>
    </location>
</feature>
<feature type="region of interest" description="Disordered" evidence="1">
    <location>
        <begin position="288"/>
        <end position="337"/>
    </location>
</feature>
<feature type="compositionally biased region" description="Basic residues" evidence="1">
    <location>
        <begin position="325"/>
        <end position="336"/>
    </location>
</feature>
<name>A0A9N9CUW3_9GLOM</name>
<feature type="compositionally biased region" description="Basic and acidic residues" evidence="1">
    <location>
        <begin position="163"/>
        <end position="184"/>
    </location>
</feature>
<keyword evidence="3" id="KW-1185">Reference proteome</keyword>
<dbReference type="EMBL" id="CAJVPJ010002241">
    <property type="protein sequence ID" value="CAG8616546.1"/>
    <property type="molecule type" value="Genomic_DNA"/>
</dbReference>
<feature type="region of interest" description="Disordered" evidence="1">
    <location>
        <begin position="399"/>
        <end position="445"/>
    </location>
</feature>
<feature type="region of interest" description="Disordered" evidence="1">
    <location>
        <begin position="143"/>
        <end position="216"/>
    </location>
</feature>
<comment type="caution">
    <text evidence="2">The sequence shown here is derived from an EMBL/GenBank/DDBJ whole genome shotgun (WGS) entry which is preliminary data.</text>
</comment>
<feature type="compositionally biased region" description="Polar residues" evidence="1">
    <location>
        <begin position="292"/>
        <end position="308"/>
    </location>
</feature>
<dbReference type="AlphaFoldDB" id="A0A9N9CUW3"/>
<evidence type="ECO:0000313" key="3">
    <source>
        <dbReference type="Proteomes" id="UP000789572"/>
    </source>
</evidence>
<protein>
    <submittedName>
        <fullName evidence="2">3372_t:CDS:1</fullName>
    </submittedName>
</protein>